<dbReference type="FunFam" id="3.40.50.12780:FF:000001">
    <property type="entry name" value="Acetyl-coenzyme A synthetase"/>
    <property type="match status" value="1"/>
</dbReference>
<sequence length="652" mass="71825">MTQSCYPVPAEWAERALIDQDRYAAMYAEAATDPDGFWAREAERLDWVRFPKRIKDTSFEEADFHIRWYEDGILNVAENCVDRHAAKNPDRVAILWEGDTPGEERKISYGELKDEVSRLANAFKTAGVKKGDRVTIYLPMIPEAAFAMLACARIGAVHSIVFAGFSPDSLANRIQDCGSKLVITADEGLRGGKRVPLKANVDAALGEDAGKIVETVIVVRRTGAEVAMQEGRDLWYHDVVQAESTDCPPEPMGAEKPLFILYTSGSTGKPKGVLHTTGGYLVWASMTHQYVFDYRPGEVFWCAADVGWVTGHSYIVYGALANGATTLMFEGVPNYPDFSRFWQIVDKYQVTSFYAAPTALRALMREGDEWVTKTSRASLRVLGSVGEPINPEAWEWYYRVVGDSRCPIVDTWWQTETGGHMITPLPGATPLKPGSASKPLFGVMPQLVDSEGVVLEGATEGNLVIADSWPGQMRTVWNDADRFFQTYFTTYPGKYFTGDGCRRDADGYYWITGRVDDVINVSGHRMGTAEVESALVAHAKVAEAAVVGMPHDVKGQGIYAYVTLNAGEEGDVALRKELIQWVRREIGPIATPDALQFTPSLPKTRSGKIMRRILRKIAENDFGSLGDTSTLADPGVVDALIAGREDATRLAA</sequence>
<keyword evidence="11" id="KW-1185">Reference proteome</keyword>
<keyword evidence="3 6" id="KW-0547">Nucleotide-binding</keyword>
<accession>A0A4Q2J0Q5</accession>
<dbReference type="GO" id="GO:0046872">
    <property type="term" value="F:metal ion binding"/>
    <property type="evidence" value="ECO:0007669"/>
    <property type="project" value="UniProtKB-KW"/>
</dbReference>
<keyword evidence="6" id="KW-0479">Metal-binding</keyword>
<dbReference type="GO" id="GO:0005829">
    <property type="term" value="C:cytosol"/>
    <property type="evidence" value="ECO:0007669"/>
    <property type="project" value="TreeGrafter"/>
</dbReference>
<dbReference type="InterPro" id="IPR025110">
    <property type="entry name" value="AMP-bd_C"/>
</dbReference>
<feature type="binding site" evidence="6">
    <location>
        <position position="514"/>
    </location>
    <ligand>
        <name>ATP</name>
        <dbReference type="ChEBI" id="CHEBI:30616"/>
    </ligand>
</feature>
<feature type="binding site" evidence="6">
    <location>
        <begin position="190"/>
        <end position="193"/>
    </location>
    <ligand>
        <name>CoA</name>
        <dbReference type="ChEBI" id="CHEBI:57287"/>
    </ligand>
</feature>
<feature type="binding site" evidence="6">
    <location>
        <begin position="410"/>
        <end position="415"/>
    </location>
    <ligand>
        <name>ATP</name>
        <dbReference type="ChEBI" id="CHEBI:30616"/>
    </ligand>
</feature>
<dbReference type="RefSeq" id="WP_129340653.1">
    <property type="nucleotide sequence ID" value="NZ_JACIDD010000001.1"/>
</dbReference>
<dbReference type="PANTHER" id="PTHR24095:SF14">
    <property type="entry name" value="ACETYL-COENZYME A SYNTHETASE 1"/>
    <property type="match status" value="1"/>
</dbReference>
<dbReference type="InterPro" id="IPR011904">
    <property type="entry name" value="Ac_CoA_lig"/>
</dbReference>
<feature type="domain" description="AMP-binding enzyme C-terminal" evidence="8">
    <location>
        <begin position="530"/>
        <end position="608"/>
    </location>
</feature>
<dbReference type="InterPro" id="IPR032387">
    <property type="entry name" value="ACAS_N"/>
</dbReference>
<feature type="domain" description="AMP-dependent synthetase/ligase" evidence="7">
    <location>
        <begin position="82"/>
        <end position="468"/>
    </location>
</feature>
<dbReference type="AlphaFoldDB" id="A0A4Q2J0Q5"/>
<dbReference type="PANTHER" id="PTHR24095">
    <property type="entry name" value="ACETYL-COENZYME A SYNTHETASE"/>
    <property type="match status" value="1"/>
</dbReference>
<dbReference type="InterPro" id="IPR042099">
    <property type="entry name" value="ANL_N_sf"/>
</dbReference>
<evidence type="ECO:0000313" key="11">
    <source>
        <dbReference type="Proteomes" id="UP000292347"/>
    </source>
</evidence>
<feature type="binding site" evidence="6">
    <location>
        <position position="499"/>
    </location>
    <ligand>
        <name>ATP</name>
        <dbReference type="ChEBI" id="CHEBI:30616"/>
    </ligand>
</feature>
<keyword evidence="2 6" id="KW-0436">Ligase</keyword>
<keyword evidence="6" id="KW-0460">Magnesium</keyword>
<feature type="binding site" evidence="6">
    <location>
        <position position="536"/>
    </location>
    <ligand>
        <name>Mg(2+)</name>
        <dbReference type="ChEBI" id="CHEBI:18420"/>
    </ligand>
</feature>
<dbReference type="EMBL" id="SDPT01000001">
    <property type="protein sequence ID" value="RXZ34872.1"/>
    <property type="molecule type" value="Genomic_DNA"/>
</dbReference>
<feature type="binding site" evidence="6">
    <location>
        <position position="334"/>
    </location>
    <ligand>
        <name>CoA</name>
        <dbReference type="ChEBI" id="CHEBI:57287"/>
    </ligand>
</feature>
<feature type="binding site" evidence="6">
    <location>
        <position position="522"/>
    </location>
    <ligand>
        <name>CoA</name>
        <dbReference type="ChEBI" id="CHEBI:57287"/>
    </ligand>
</feature>
<evidence type="ECO:0000259" key="7">
    <source>
        <dbReference type="Pfam" id="PF00501"/>
    </source>
</evidence>
<dbReference type="Gene3D" id="3.40.50.12780">
    <property type="entry name" value="N-terminal domain of ligase-like"/>
    <property type="match status" value="1"/>
</dbReference>
<feature type="binding site" evidence="6">
    <location>
        <position position="538"/>
    </location>
    <ligand>
        <name>Mg(2+)</name>
        <dbReference type="ChEBI" id="CHEBI:18420"/>
    </ligand>
</feature>
<dbReference type="GO" id="GO:0016208">
    <property type="term" value="F:AMP binding"/>
    <property type="evidence" value="ECO:0007669"/>
    <property type="project" value="InterPro"/>
</dbReference>
<evidence type="ECO:0000259" key="9">
    <source>
        <dbReference type="Pfam" id="PF16177"/>
    </source>
</evidence>
<comment type="function">
    <text evidence="6">Catalyzes the conversion of acetate into acetyl-CoA (AcCoA), an essential intermediate at the junction of anabolic and catabolic pathways. AcsA undergoes a two-step reaction. In the first half reaction, AcsA combines acetate with ATP to form acetyl-adenylate (AcAMP) intermediate. In the second half reaction, it can then transfer the acetyl group from AcAMP to the sulfhydryl group of CoA, forming the product AcCoA.</text>
</comment>
<dbReference type="Pfam" id="PF13193">
    <property type="entry name" value="AMP-binding_C"/>
    <property type="match status" value="1"/>
</dbReference>
<keyword evidence="5 6" id="KW-0007">Acetylation</keyword>
<comment type="caution">
    <text evidence="10">The sequence shown here is derived from an EMBL/GenBank/DDBJ whole genome shotgun (WGS) entry which is preliminary data.</text>
</comment>
<name>A0A4Q2J0Q5_9SPHN</name>
<dbReference type="SUPFAM" id="SSF56801">
    <property type="entry name" value="Acetyl-CoA synthetase-like"/>
    <property type="match status" value="1"/>
</dbReference>
<feature type="binding site" evidence="6">
    <location>
        <position position="541"/>
    </location>
    <ligand>
        <name>Mg(2+)</name>
        <dbReference type="ChEBI" id="CHEBI:18420"/>
    </ligand>
</feature>
<dbReference type="Proteomes" id="UP000292347">
    <property type="component" value="Unassembled WGS sequence"/>
</dbReference>
<feature type="domain" description="Acetyl-coenzyme A synthetase N-terminal" evidence="9">
    <location>
        <begin position="23"/>
        <end position="80"/>
    </location>
</feature>
<dbReference type="Pfam" id="PF00501">
    <property type="entry name" value="AMP-binding"/>
    <property type="match status" value="1"/>
</dbReference>
<comment type="cofactor">
    <cofactor evidence="6">
        <name>Mg(2+)</name>
        <dbReference type="ChEBI" id="CHEBI:18420"/>
    </cofactor>
</comment>
<feature type="binding site" evidence="6">
    <location>
        <begin position="386"/>
        <end position="388"/>
    </location>
    <ligand>
        <name>ATP</name>
        <dbReference type="ChEBI" id="CHEBI:30616"/>
    </ligand>
</feature>
<feature type="binding site" evidence="6">
    <location>
        <position position="583"/>
    </location>
    <ligand>
        <name>CoA</name>
        <dbReference type="ChEBI" id="CHEBI:57287"/>
    </ligand>
</feature>
<dbReference type="InterPro" id="IPR000873">
    <property type="entry name" value="AMP-dep_synth/lig_dom"/>
</dbReference>
<comment type="similarity">
    <text evidence="1 6">Belongs to the ATP-dependent AMP-binding enzyme family.</text>
</comment>
<dbReference type="InterPro" id="IPR020845">
    <property type="entry name" value="AMP-binding_CS"/>
</dbReference>
<evidence type="ECO:0000256" key="2">
    <source>
        <dbReference type="ARBA" id="ARBA00022598"/>
    </source>
</evidence>
<dbReference type="FunFam" id="3.30.300.30:FF:000004">
    <property type="entry name" value="Acetyl-coenzyme A synthetase"/>
    <property type="match status" value="1"/>
</dbReference>
<gene>
    <name evidence="10" type="primary">acs</name>
    <name evidence="6" type="synonym">acsA</name>
    <name evidence="10" type="ORF">EO081_04230</name>
</gene>
<dbReference type="Gene3D" id="3.30.300.30">
    <property type="match status" value="1"/>
</dbReference>
<evidence type="ECO:0000256" key="4">
    <source>
        <dbReference type="ARBA" id="ARBA00022840"/>
    </source>
</evidence>
<dbReference type="NCBIfam" id="TIGR02188">
    <property type="entry name" value="Ac_CoA_lig_AcsA"/>
    <property type="match status" value="1"/>
</dbReference>
<reference evidence="10 11" key="1">
    <citation type="submission" date="2019-01" db="EMBL/GenBank/DDBJ databases">
        <title>Sphingomonas mucosissima sp. nov. and Sphingomonas desiccabilis sp. nov., from biological soil crusts in the Colorado Plateau, USA.</title>
        <authorList>
            <person name="Zhu D."/>
        </authorList>
    </citation>
    <scope>NUCLEOTIDE SEQUENCE [LARGE SCALE GENOMIC DNA]</scope>
    <source>
        <strain evidence="10 11">CP1D</strain>
    </source>
</reference>
<dbReference type="PROSITE" id="PS00455">
    <property type="entry name" value="AMP_BINDING"/>
    <property type="match status" value="1"/>
</dbReference>
<dbReference type="Pfam" id="PF16177">
    <property type="entry name" value="ACAS_N"/>
    <property type="match status" value="1"/>
</dbReference>
<feature type="modified residue" description="N6-acetyllysine" evidence="6">
    <location>
        <position position="608"/>
    </location>
</feature>
<evidence type="ECO:0000259" key="8">
    <source>
        <dbReference type="Pfam" id="PF13193"/>
    </source>
</evidence>
<evidence type="ECO:0000256" key="3">
    <source>
        <dbReference type="ARBA" id="ARBA00022741"/>
    </source>
</evidence>
<dbReference type="InterPro" id="IPR045851">
    <property type="entry name" value="AMP-bd_C_sf"/>
</dbReference>
<protein>
    <recommendedName>
        <fullName evidence="6">Acetyl-coenzyme A synthetase</fullName>
        <shortName evidence="6">AcCoA synthetase</shortName>
        <shortName evidence="6">Acs</shortName>
        <ecNumber evidence="6">6.2.1.1</ecNumber>
    </recommendedName>
    <alternativeName>
        <fullName evidence="6">Acetate--CoA ligase</fullName>
    </alternativeName>
    <alternativeName>
        <fullName evidence="6">Acyl-activating enzyme</fullName>
    </alternativeName>
</protein>
<dbReference type="GO" id="GO:0003987">
    <property type="term" value="F:acetate-CoA ligase activity"/>
    <property type="evidence" value="ECO:0007669"/>
    <property type="project" value="UniProtKB-UniRule"/>
</dbReference>
<feature type="binding site" evidence="6">
    <location>
        <position position="525"/>
    </location>
    <ligand>
        <name>ATP</name>
        <dbReference type="ChEBI" id="CHEBI:30616"/>
    </ligand>
</feature>
<evidence type="ECO:0000256" key="5">
    <source>
        <dbReference type="ARBA" id="ARBA00022990"/>
    </source>
</evidence>
<dbReference type="EC" id="6.2.1.1" evidence="6"/>
<comment type="PTM">
    <text evidence="6">Acetylated. Deacetylation by the SIR2-homolog deacetylase activates the enzyme.</text>
</comment>
<feature type="binding site" evidence="6">
    <location>
        <position position="310"/>
    </location>
    <ligand>
        <name>CoA</name>
        <dbReference type="ChEBI" id="CHEBI:57287"/>
    </ligand>
</feature>
<dbReference type="GO" id="GO:0005524">
    <property type="term" value="F:ATP binding"/>
    <property type="evidence" value="ECO:0007669"/>
    <property type="project" value="UniProtKB-KW"/>
</dbReference>
<dbReference type="OrthoDB" id="9803968at2"/>
<dbReference type="NCBIfam" id="NF001208">
    <property type="entry name" value="PRK00174.1"/>
    <property type="match status" value="1"/>
</dbReference>
<evidence type="ECO:0000313" key="10">
    <source>
        <dbReference type="EMBL" id="RXZ34872.1"/>
    </source>
</evidence>
<evidence type="ECO:0000256" key="1">
    <source>
        <dbReference type="ARBA" id="ARBA00006432"/>
    </source>
</evidence>
<keyword evidence="4 6" id="KW-0067">ATP-binding</keyword>
<comment type="catalytic activity">
    <reaction evidence="6">
        <text>acetate + ATP + CoA = acetyl-CoA + AMP + diphosphate</text>
        <dbReference type="Rhea" id="RHEA:23176"/>
        <dbReference type="ChEBI" id="CHEBI:30089"/>
        <dbReference type="ChEBI" id="CHEBI:30616"/>
        <dbReference type="ChEBI" id="CHEBI:33019"/>
        <dbReference type="ChEBI" id="CHEBI:57287"/>
        <dbReference type="ChEBI" id="CHEBI:57288"/>
        <dbReference type="ChEBI" id="CHEBI:456215"/>
        <dbReference type="EC" id="6.2.1.1"/>
    </reaction>
</comment>
<dbReference type="CDD" id="cd05966">
    <property type="entry name" value="ACS"/>
    <property type="match status" value="1"/>
</dbReference>
<proteinExistence type="inferred from homology"/>
<evidence type="ECO:0000256" key="6">
    <source>
        <dbReference type="HAMAP-Rule" id="MF_01123"/>
    </source>
</evidence>
<dbReference type="HAMAP" id="MF_01123">
    <property type="entry name" value="Ac_CoA_synth"/>
    <property type="match status" value="1"/>
</dbReference>
<organism evidence="10 11">
    <name type="scientific">Sphingomonas desiccabilis</name>
    <dbReference type="NCBI Taxonomy" id="429134"/>
    <lineage>
        <taxon>Bacteria</taxon>
        <taxon>Pseudomonadati</taxon>
        <taxon>Pseudomonadota</taxon>
        <taxon>Alphaproteobacteria</taxon>
        <taxon>Sphingomonadales</taxon>
        <taxon>Sphingomonadaceae</taxon>
        <taxon>Sphingomonas</taxon>
    </lineage>
</organism>
<dbReference type="GO" id="GO:0019427">
    <property type="term" value="P:acetyl-CoA biosynthetic process from acetate"/>
    <property type="evidence" value="ECO:0007669"/>
    <property type="project" value="UniProtKB-UniRule"/>
</dbReference>